<dbReference type="PANTHER" id="PTHR31499:SF43">
    <property type="entry name" value="MYB FAMILY TRANSCRIPTION FACTOR APL"/>
    <property type="match status" value="1"/>
</dbReference>
<dbReference type="Gene3D" id="1.10.10.60">
    <property type="entry name" value="Homeodomain-like"/>
    <property type="match status" value="1"/>
</dbReference>
<keyword evidence="8" id="KW-1185">Reference proteome</keyword>
<name>A0A9Q0JUT6_9MAGN</name>
<dbReference type="Pfam" id="PF00249">
    <property type="entry name" value="Myb_DNA-binding"/>
    <property type="match status" value="1"/>
</dbReference>
<keyword evidence="3" id="KW-0804">Transcription</keyword>
<evidence type="ECO:0000259" key="6">
    <source>
        <dbReference type="PROSITE" id="PS51294"/>
    </source>
</evidence>
<feature type="compositionally biased region" description="Polar residues" evidence="5">
    <location>
        <begin position="166"/>
        <end position="184"/>
    </location>
</feature>
<protein>
    <recommendedName>
        <fullName evidence="6">HTH myb-type domain-containing protein</fullName>
    </recommendedName>
</protein>
<dbReference type="GO" id="GO:0003700">
    <property type="term" value="F:DNA-binding transcription factor activity"/>
    <property type="evidence" value="ECO:0007669"/>
    <property type="project" value="InterPro"/>
</dbReference>
<evidence type="ECO:0000256" key="3">
    <source>
        <dbReference type="ARBA" id="ARBA00023163"/>
    </source>
</evidence>
<evidence type="ECO:0000256" key="5">
    <source>
        <dbReference type="SAM" id="MobiDB-lite"/>
    </source>
</evidence>
<dbReference type="InterPro" id="IPR006447">
    <property type="entry name" value="Myb_dom_plants"/>
</dbReference>
<dbReference type="NCBIfam" id="TIGR01557">
    <property type="entry name" value="myb_SHAQKYF"/>
    <property type="match status" value="1"/>
</dbReference>
<comment type="subcellular location">
    <subcellularLocation>
        <location evidence="1">Nucleus</location>
    </subcellularLocation>
</comment>
<reference evidence="7" key="1">
    <citation type="journal article" date="2023" name="Plant J.">
        <title>The genome of the king protea, Protea cynaroides.</title>
        <authorList>
            <person name="Chang J."/>
            <person name="Duong T.A."/>
            <person name="Schoeman C."/>
            <person name="Ma X."/>
            <person name="Roodt D."/>
            <person name="Barker N."/>
            <person name="Li Z."/>
            <person name="Van de Peer Y."/>
            <person name="Mizrachi E."/>
        </authorList>
    </citation>
    <scope>NUCLEOTIDE SEQUENCE</scope>
    <source>
        <tissue evidence="7">Young leaves</tissue>
    </source>
</reference>
<organism evidence="7 8">
    <name type="scientific">Protea cynaroides</name>
    <dbReference type="NCBI Taxonomy" id="273540"/>
    <lineage>
        <taxon>Eukaryota</taxon>
        <taxon>Viridiplantae</taxon>
        <taxon>Streptophyta</taxon>
        <taxon>Embryophyta</taxon>
        <taxon>Tracheophyta</taxon>
        <taxon>Spermatophyta</taxon>
        <taxon>Magnoliopsida</taxon>
        <taxon>Proteales</taxon>
        <taxon>Proteaceae</taxon>
        <taxon>Protea</taxon>
    </lineage>
</organism>
<evidence type="ECO:0000256" key="1">
    <source>
        <dbReference type="ARBA" id="ARBA00004123"/>
    </source>
</evidence>
<dbReference type="PROSITE" id="PS51294">
    <property type="entry name" value="HTH_MYB"/>
    <property type="match status" value="1"/>
</dbReference>
<comment type="caution">
    <text evidence="7">The sequence shown here is derived from an EMBL/GenBank/DDBJ whole genome shotgun (WGS) entry which is preliminary data.</text>
</comment>
<feature type="domain" description="HTH myb-type" evidence="6">
    <location>
        <begin position="38"/>
        <end position="93"/>
    </location>
</feature>
<feature type="region of interest" description="Disordered" evidence="5">
    <location>
        <begin position="1"/>
        <end position="39"/>
    </location>
</feature>
<dbReference type="FunFam" id="1.10.10.60:FF:000007">
    <property type="entry name" value="Two-component response regulator"/>
    <property type="match status" value="1"/>
</dbReference>
<sequence length="336" mass="36393">MAFDQAGCHGNSNSLGSGSGDSNQHKNDHQHAPYSQPRVRWNETLHRRFISVVRVLGGVEKAKPKAIIERMHVDGLTTNHVKSHLQKYKKDLKLGKQLRPRTAAASQHFGVSTYANGETANMNRDNPTPPIYLGAGTSTHTGETSNINNFQFQSTCPSLQVGGGTTSQYQEATDTNGNTGTTPSFHQGAGILFWNRESYMDMIRAAASPHLRPSTFPGEEASGMKRMKVASLHPGADTAAPNMETLNMRRINATAPLHLSSRASMLNGEIPIRATASPPHPGTGTSTGNVLPSNIIGQRNFNEAEAAMRAQLEEQMMYLFQQGYAAGRSSLGRNLA</sequence>
<feature type="region of interest" description="Disordered" evidence="5">
    <location>
        <begin position="162"/>
        <end position="184"/>
    </location>
</feature>
<dbReference type="InterPro" id="IPR009057">
    <property type="entry name" value="Homeodomain-like_sf"/>
</dbReference>
<dbReference type="InterPro" id="IPR046955">
    <property type="entry name" value="PHR1-like"/>
</dbReference>
<evidence type="ECO:0000313" key="8">
    <source>
        <dbReference type="Proteomes" id="UP001141806"/>
    </source>
</evidence>
<evidence type="ECO:0000313" key="7">
    <source>
        <dbReference type="EMBL" id="KAJ4952322.1"/>
    </source>
</evidence>
<dbReference type="AlphaFoldDB" id="A0A9Q0JUT6"/>
<keyword evidence="4" id="KW-0539">Nucleus</keyword>
<dbReference type="SUPFAM" id="SSF46689">
    <property type="entry name" value="Homeodomain-like"/>
    <property type="match status" value="1"/>
</dbReference>
<gene>
    <name evidence="7" type="ORF">NE237_029154</name>
</gene>
<evidence type="ECO:0000256" key="4">
    <source>
        <dbReference type="ARBA" id="ARBA00023242"/>
    </source>
</evidence>
<keyword evidence="2" id="KW-0805">Transcription regulation</keyword>
<dbReference type="PANTHER" id="PTHR31499">
    <property type="entry name" value="MYB FAMILY TRANSCRIPTION FACTOR PHL11"/>
    <property type="match status" value="1"/>
</dbReference>
<dbReference type="InterPro" id="IPR001005">
    <property type="entry name" value="SANT/Myb"/>
</dbReference>
<dbReference type="EMBL" id="JAMYWD010000012">
    <property type="protein sequence ID" value="KAJ4952322.1"/>
    <property type="molecule type" value="Genomic_DNA"/>
</dbReference>
<accession>A0A9Q0JUT6</accession>
<proteinExistence type="predicted"/>
<dbReference type="OrthoDB" id="60033at2759"/>
<dbReference type="GO" id="GO:0005634">
    <property type="term" value="C:nucleus"/>
    <property type="evidence" value="ECO:0007669"/>
    <property type="project" value="UniProtKB-SubCell"/>
</dbReference>
<feature type="compositionally biased region" description="Low complexity" evidence="5">
    <location>
        <begin position="7"/>
        <end position="22"/>
    </location>
</feature>
<dbReference type="GO" id="GO:0003677">
    <property type="term" value="F:DNA binding"/>
    <property type="evidence" value="ECO:0007669"/>
    <property type="project" value="InterPro"/>
</dbReference>
<evidence type="ECO:0000256" key="2">
    <source>
        <dbReference type="ARBA" id="ARBA00023015"/>
    </source>
</evidence>
<dbReference type="InterPro" id="IPR017930">
    <property type="entry name" value="Myb_dom"/>
</dbReference>
<dbReference type="Proteomes" id="UP001141806">
    <property type="component" value="Unassembled WGS sequence"/>
</dbReference>